<evidence type="ECO:0000313" key="4">
    <source>
        <dbReference type="Proteomes" id="UP000759537"/>
    </source>
</evidence>
<feature type="compositionally biased region" description="Polar residues" evidence="1">
    <location>
        <begin position="155"/>
        <end position="165"/>
    </location>
</feature>
<keyword evidence="4" id="KW-1185">Reference proteome</keyword>
<evidence type="ECO:0000313" key="3">
    <source>
        <dbReference type="EMBL" id="KAF8477688.1"/>
    </source>
</evidence>
<comment type="caution">
    <text evidence="3">The sequence shown here is derived from an EMBL/GenBank/DDBJ whole genome shotgun (WGS) entry which is preliminary data.</text>
</comment>
<dbReference type="EMBL" id="WHVB01000013">
    <property type="protein sequence ID" value="KAF8477688.1"/>
    <property type="molecule type" value="Genomic_DNA"/>
</dbReference>
<dbReference type="InterPro" id="IPR001810">
    <property type="entry name" value="F-box_dom"/>
</dbReference>
<dbReference type="InterPro" id="IPR036047">
    <property type="entry name" value="F-box-like_dom_sf"/>
</dbReference>
<reference evidence="3" key="2">
    <citation type="journal article" date="2020" name="Nat. Commun.">
        <title>Large-scale genome sequencing of mycorrhizal fungi provides insights into the early evolution of symbiotic traits.</title>
        <authorList>
            <person name="Miyauchi S."/>
            <person name="Kiss E."/>
            <person name="Kuo A."/>
            <person name="Drula E."/>
            <person name="Kohler A."/>
            <person name="Sanchez-Garcia M."/>
            <person name="Morin E."/>
            <person name="Andreopoulos B."/>
            <person name="Barry K.W."/>
            <person name="Bonito G."/>
            <person name="Buee M."/>
            <person name="Carver A."/>
            <person name="Chen C."/>
            <person name="Cichocki N."/>
            <person name="Clum A."/>
            <person name="Culley D."/>
            <person name="Crous P.W."/>
            <person name="Fauchery L."/>
            <person name="Girlanda M."/>
            <person name="Hayes R.D."/>
            <person name="Keri Z."/>
            <person name="LaButti K."/>
            <person name="Lipzen A."/>
            <person name="Lombard V."/>
            <person name="Magnuson J."/>
            <person name="Maillard F."/>
            <person name="Murat C."/>
            <person name="Nolan M."/>
            <person name="Ohm R.A."/>
            <person name="Pangilinan J."/>
            <person name="Pereira M.F."/>
            <person name="Perotto S."/>
            <person name="Peter M."/>
            <person name="Pfister S."/>
            <person name="Riley R."/>
            <person name="Sitrit Y."/>
            <person name="Stielow J.B."/>
            <person name="Szollosi G."/>
            <person name="Zifcakova L."/>
            <person name="Stursova M."/>
            <person name="Spatafora J.W."/>
            <person name="Tedersoo L."/>
            <person name="Vaario L.M."/>
            <person name="Yamada A."/>
            <person name="Yan M."/>
            <person name="Wang P."/>
            <person name="Xu J."/>
            <person name="Bruns T."/>
            <person name="Baldrian P."/>
            <person name="Vilgalys R."/>
            <person name="Dunand C."/>
            <person name="Henrissat B."/>
            <person name="Grigoriev I.V."/>
            <person name="Hibbett D."/>
            <person name="Nagy L.G."/>
            <person name="Martin F.M."/>
        </authorList>
    </citation>
    <scope>NUCLEOTIDE SEQUENCE</scope>
    <source>
        <strain evidence="3">Prilba</strain>
    </source>
</reference>
<dbReference type="Pfam" id="PF12937">
    <property type="entry name" value="F-box-like"/>
    <property type="match status" value="1"/>
</dbReference>
<dbReference type="Proteomes" id="UP000759537">
    <property type="component" value="Unassembled WGS sequence"/>
</dbReference>
<evidence type="ECO:0000259" key="2">
    <source>
        <dbReference type="Pfam" id="PF12937"/>
    </source>
</evidence>
<reference evidence="3" key="1">
    <citation type="submission" date="2019-10" db="EMBL/GenBank/DDBJ databases">
        <authorList>
            <consortium name="DOE Joint Genome Institute"/>
            <person name="Kuo A."/>
            <person name="Miyauchi S."/>
            <person name="Kiss E."/>
            <person name="Drula E."/>
            <person name="Kohler A."/>
            <person name="Sanchez-Garcia M."/>
            <person name="Andreopoulos B."/>
            <person name="Barry K.W."/>
            <person name="Bonito G."/>
            <person name="Buee M."/>
            <person name="Carver A."/>
            <person name="Chen C."/>
            <person name="Cichocki N."/>
            <person name="Clum A."/>
            <person name="Culley D."/>
            <person name="Crous P.W."/>
            <person name="Fauchery L."/>
            <person name="Girlanda M."/>
            <person name="Hayes R."/>
            <person name="Keri Z."/>
            <person name="LaButti K."/>
            <person name="Lipzen A."/>
            <person name="Lombard V."/>
            <person name="Magnuson J."/>
            <person name="Maillard F."/>
            <person name="Morin E."/>
            <person name="Murat C."/>
            <person name="Nolan M."/>
            <person name="Ohm R."/>
            <person name="Pangilinan J."/>
            <person name="Pereira M."/>
            <person name="Perotto S."/>
            <person name="Peter M."/>
            <person name="Riley R."/>
            <person name="Sitrit Y."/>
            <person name="Stielow B."/>
            <person name="Szollosi G."/>
            <person name="Zifcakova L."/>
            <person name="Stursova M."/>
            <person name="Spatafora J.W."/>
            <person name="Tedersoo L."/>
            <person name="Vaario L.-M."/>
            <person name="Yamada A."/>
            <person name="Yan M."/>
            <person name="Wang P."/>
            <person name="Xu J."/>
            <person name="Bruns T."/>
            <person name="Baldrian P."/>
            <person name="Vilgalys R."/>
            <person name="Henrissat B."/>
            <person name="Grigoriev I.V."/>
            <person name="Hibbett D."/>
            <person name="Nagy L.G."/>
            <person name="Martin F.M."/>
        </authorList>
    </citation>
    <scope>NUCLEOTIDE SEQUENCE</scope>
    <source>
        <strain evidence="3">Prilba</strain>
    </source>
</reference>
<dbReference type="OrthoDB" id="3219396at2759"/>
<feature type="region of interest" description="Disordered" evidence="1">
    <location>
        <begin position="155"/>
        <end position="203"/>
    </location>
</feature>
<protein>
    <recommendedName>
        <fullName evidence="2">F-box domain-containing protein</fullName>
    </recommendedName>
</protein>
<evidence type="ECO:0000256" key="1">
    <source>
        <dbReference type="SAM" id="MobiDB-lite"/>
    </source>
</evidence>
<sequence length="699" mass="77835">MHCQPERESANFWFDGPLRPPDLAWESARTHTRWRGNSDCHASIARFWCIIRDHVEVITWRTLRDVAQQKSFVDLQASECRSIHWQFALGGDGPGAEGEAAAAVVVAAGSADAAHSLHHLLYCACMWATWWASRECLGVGSWMIGADDVGRSFGNSENPGVSGSDSGSGKAFERRRRRSGRQSAAADFVTPPHAQSPSMTLSRSYSEGSLIGKESSPDSKETNQAKSMPLKSIDVLPDDILLAIFDFCAGKYQYHLDSFEAWQSLVHVCRRWRSVVFGSPRRLNLRLIWTGRKSMKDTLDVWPPLRLVIQSYINNGVGDIVAAFDSEHKDRVDAIVLNHVNSSLLKIAAMQEPFPELTLLRLSSDGETVPVLPDSFLGRSAPRLRHFVLEGIPFPGLPELLLSATHLVTLHLVNIPHSGYISPEAIVTALSTLTSLEALSLEFQSPRSHPNLASRRTPLMTRTVLPVLRQFFFKGVCEYLDDLVARIDAPRLNYLKITFFNDIIFDAPQLIQFISRAPTLKGLDNARVGFEDCVVGVTFTSQTSGHGLLQVEISCRELDWQVSSLCALRLPPHSTSEDFYLYLYQPSFSAPHGQEDNIENTVWLELLRPFTTVKNLHLSKEFAPDIMAALQELVEGRTAEVLPALQNIFLEELLPSGPVQEGIGKFVAARQLSGHSVTVSLWEKTRSRRSMIDKVPSAF</sequence>
<name>A0A9P5MSL9_9AGAM</name>
<feature type="domain" description="F-box" evidence="2">
    <location>
        <begin position="233"/>
        <end position="277"/>
    </location>
</feature>
<proteinExistence type="predicted"/>
<dbReference type="AlphaFoldDB" id="A0A9P5MSL9"/>
<accession>A0A9P5MSL9</accession>
<dbReference type="SUPFAM" id="SSF52047">
    <property type="entry name" value="RNI-like"/>
    <property type="match status" value="1"/>
</dbReference>
<dbReference type="SUPFAM" id="SSF81383">
    <property type="entry name" value="F-box domain"/>
    <property type="match status" value="1"/>
</dbReference>
<dbReference type="InterPro" id="IPR032675">
    <property type="entry name" value="LRR_dom_sf"/>
</dbReference>
<organism evidence="3 4">
    <name type="scientific">Russula ochroleuca</name>
    <dbReference type="NCBI Taxonomy" id="152965"/>
    <lineage>
        <taxon>Eukaryota</taxon>
        <taxon>Fungi</taxon>
        <taxon>Dikarya</taxon>
        <taxon>Basidiomycota</taxon>
        <taxon>Agaricomycotina</taxon>
        <taxon>Agaricomycetes</taxon>
        <taxon>Russulales</taxon>
        <taxon>Russulaceae</taxon>
        <taxon>Russula</taxon>
    </lineage>
</organism>
<dbReference type="Gene3D" id="3.80.10.10">
    <property type="entry name" value="Ribonuclease Inhibitor"/>
    <property type="match status" value="1"/>
</dbReference>
<feature type="compositionally biased region" description="Polar residues" evidence="1">
    <location>
        <begin position="193"/>
        <end position="203"/>
    </location>
</feature>
<dbReference type="Gene3D" id="1.20.1280.50">
    <property type="match status" value="1"/>
</dbReference>
<gene>
    <name evidence="3" type="ORF">DFH94DRAFT_683375</name>
</gene>